<reference evidence="3" key="1">
    <citation type="journal article" date="2019" name="Int. J. Syst. Evol. Microbiol.">
        <title>The Global Catalogue of Microorganisms (GCM) 10K type strain sequencing project: providing services to taxonomists for standard genome sequencing and annotation.</title>
        <authorList>
            <consortium name="The Broad Institute Genomics Platform"/>
            <consortium name="The Broad Institute Genome Sequencing Center for Infectious Disease"/>
            <person name="Wu L."/>
            <person name="Ma J."/>
        </authorList>
    </citation>
    <scope>NUCLEOTIDE SEQUENCE [LARGE SCALE GENOMIC DNA]</scope>
    <source>
        <strain evidence="3">JCM 17695</strain>
    </source>
</reference>
<evidence type="ECO:0000313" key="2">
    <source>
        <dbReference type="EMBL" id="MFC7617369.1"/>
    </source>
</evidence>
<evidence type="ECO:0000256" key="1">
    <source>
        <dbReference type="SAM" id="MobiDB-lite"/>
    </source>
</evidence>
<dbReference type="EMBL" id="JBHTEY010000004">
    <property type="protein sequence ID" value="MFC7617369.1"/>
    <property type="molecule type" value="Genomic_DNA"/>
</dbReference>
<sequence>MVRGEAGSRSVSSVSVVITLCLRRPGASVSATAQTRASAGPTRAARSGACTPSRGAPP</sequence>
<comment type="caution">
    <text evidence="2">The sequence shown here is derived from an EMBL/GenBank/DDBJ whole genome shotgun (WGS) entry which is preliminary data.</text>
</comment>
<feature type="region of interest" description="Disordered" evidence="1">
    <location>
        <begin position="26"/>
        <end position="58"/>
    </location>
</feature>
<gene>
    <name evidence="2" type="ORF">ACFQV2_32065</name>
</gene>
<accession>A0ABW2TW90</accession>
<dbReference type="Proteomes" id="UP001596512">
    <property type="component" value="Unassembled WGS sequence"/>
</dbReference>
<organism evidence="2 3">
    <name type="scientific">Actinokineospora soli</name>
    <dbReference type="NCBI Taxonomy" id="1048753"/>
    <lineage>
        <taxon>Bacteria</taxon>
        <taxon>Bacillati</taxon>
        <taxon>Actinomycetota</taxon>
        <taxon>Actinomycetes</taxon>
        <taxon>Pseudonocardiales</taxon>
        <taxon>Pseudonocardiaceae</taxon>
        <taxon>Actinokineospora</taxon>
    </lineage>
</organism>
<proteinExistence type="predicted"/>
<protein>
    <submittedName>
        <fullName evidence="2">Uncharacterized protein</fullName>
    </submittedName>
</protein>
<name>A0ABW2TW90_9PSEU</name>
<evidence type="ECO:0000313" key="3">
    <source>
        <dbReference type="Proteomes" id="UP001596512"/>
    </source>
</evidence>
<keyword evidence="3" id="KW-1185">Reference proteome</keyword>